<reference evidence="9" key="1">
    <citation type="submission" date="2022-01" db="EMBL/GenBank/DDBJ databases">
        <authorList>
            <person name="King R."/>
        </authorList>
    </citation>
    <scope>NUCLEOTIDE SEQUENCE</scope>
</reference>
<evidence type="ECO:0000256" key="6">
    <source>
        <dbReference type="ARBA" id="ARBA00023157"/>
    </source>
</evidence>
<evidence type="ECO:0008006" key="11">
    <source>
        <dbReference type="Google" id="ProtNLM"/>
    </source>
</evidence>
<evidence type="ECO:0000256" key="1">
    <source>
        <dbReference type="ARBA" id="ARBA00008455"/>
    </source>
</evidence>
<feature type="domain" description="Cathepsin propeptide inhibitor" evidence="8">
    <location>
        <begin position="44"/>
        <end position="102"/>
    </location>
</feature>
<dbReference type="OrthoDB" id="498368at2759"/>
<dbReference type="InterPro" id="IPR039417">
    <property type="entry name" value="Peptidase_C1A_papain-like"/>
</dbReference>
<dbReference type="EMBL" id="OU896709">
    <property type="protein sequence ID" value="CAH1159767.1"/>
    <property type="molecule type" value="Genomic_DNA"/>
</dbReference>
<dbReference type="SMART" id="SM00645">
    <property type="entry name" value="Pept_C1"/>
    <property type="match status" value="1"/>
</dbReference>
<evidence type="ECO:0000313" key="10">
    <source>
        <dbReference type="Proteomes" id="UP001153737"/>
    </source>
</evidence>
<evidence type="ECO:0000256" key="2">
    <source>
        <dbReference type="ARBA" id="ARBA00022670"/>
    </source>
</evidence>
<feature type="domain" description="Peptidase C1A papain C-terminal" evidence="7">
    <location>
        <begin position="134"/>
        <end position="346"/>
    </location>
</feature>
<dbReference type="Proteomes" id="UP001153737">
    <property type="component" value="Chromosome 3"/>
</dbReference>
<protein>
    <recommendedName>
        <fullName evidence="11">Cathepsin O</fullName>
    </recommendedName>
</protein>
<keyword evidence="6" id="KW-1015">Disulfide bond</keyword>
<dbReference type="Pfam" id="PF00112">
    <property type="entry name" value="Peptidase_C1"/>
    <property type="match status" value="1"/>
</dbReference>
<dbReference type="InterPro" id="IPR000668">
    <property type="entry name" value="Peptidase_C1A_C"/>
</dbReference>
<sequence>MPSSPNLAESPRAAKIRKYSETIIYALLIFILIPFRVDQDKEQFQKYLKDFNKSYDNETEYELRLQAFKSSLRSIKQLNTDHSNDSARYGLTKYSDMLPEEFLMNKLLPNITHIYGLPHSPLRKRSVPLVRINIPQKVDWRQLEAVTKVRSQDACGACWAFSVIGVIESMYAIKNKELKYLSVQQMIDCSKYNDGCNGGDICSLMRWIKSESVEILDEQNYPLYLADQECRNISGKGVQVADFMCRSFVDSEDIILTLLAEQGPVAVAINAQTWQNYIGGTIQYHCDDDQLRLNHAVEIVGYDLTARIPHYIVRNSWGEEFGDKGYLYIAVGGNLCGLAHEVTAIRIL</sequence>
<gene>
    <name evidence="9" type="ORF">PHAECO_LOCUS7680</name>
</gene>
<organism evidence="9 10">
    <name type="scientific">Phaedon cochleariae</name>
    <name type="common">Mustard beetle</name>
    <dbReference type="NCBI Taxonomy" id="80249"/>
    <lineage>
        <taxon>Eukaryota</taxon>
        <taxon>Metazoa</taxon>
        <taxon>Ecdysozoa</taxon>
        <taxon>Arthropoda</taxon>
        <taxon>Hexapoda</taxon>
        <taxon>Insecta</taxon>
        <taxon>Pterygota</taxon>
        <taxon>Neoptera</taxon>
        <taxon>Endopterygota</taxon>
        <taxon>Coleoptera</taxon>
        <taxon>Polyphaga</taxon>
        <taxon>Cucujiformia</taxon>
        <taxon>Chrysomeloidea</taxon>
        <taxon>Chrysomelidae</taxon>
        <taxon>Chrysomelinae</taxon>
        <taxon>Chrysomelini</taxon>
        <taxon>Phaedon</taxon>
    </lineage>
</organism>
<dbReference type="PANTHER" id="PTHR12411">
    <property type="entry name" value="CYSTEINE PROTEASE FAMILY C1-RELATED"/>
    <property type="match status" value="1"/>
</dbReference>
<proteinExistence type="inferred from homology"/>
<accession>A0A9P0GQG5</accession>
<evidence type="ECO:0000259" key="7">
    <source>
        <dbReference type="SMART" id="SM00645"/>
    </source>
</evidence>
<evidence type="ECO:0000259" key="8">
    <source>
        <dbReference type="SMART" id="SM00848"/>
    </source>
</evidence>
<keyword evidence="3" id="KW-0378">Hydrolase</keyword>
<dbReference type="PROSITE" id="PS00139">
    <property type="entry name" value="THIOL_PROTEASE_CYS"/>
    <property type="match status" value="1"/>
</dbReference>
<dbReference type="Pfam" id="PF08246">
    <property type="entry name" value="Inhibitor_I29"/>
    <property type="match status" value="1"/>
</dbReference>
<dbReference type="AlphaFoldDB" id="A0A9P0GQG5"/>
<dbReference type="SMART" id="SM00848">
    <property type="entry name" value="Inhibitor_I29"/>
    <property type="match status" value="1"/>
</dbReference>
<dbReference type="Gene3D" id="3.90.70.10">
    <property type="entry name" value="Cysteine proteinases"/>
    <property type="match status" value="1"/>
</dbReference>
<dbReference type="CDD" id="cd02248">
    <property type="entry name" value="Peptidase_C1A"/>
    <property type="match status" value="1"/>
</dbReference>
<evidence type="ECO:0000256" key="3">
    <source>
        <dbReference type="ARBA" id="ARBA00022801"/>
    </source>
</evidence>
<keyword evidence="2" id="KW-0645">Protease</keyword>
<dbReference type="InterPro" id="IPR038765">
    <property type="entry name" value="Papain-like_cys_pep_sf"/>
</dbReference>
<evidence type="ECO:0000313" key="9">
    <source>
        <dbReference type="EMBL" id="CAH1159767.1"/>
    </source>
</evidence>
<dbReference type="InterPro" id="IPR000169">
    <property type="entry name" value="Pept_cys_AS"/>
</dbReference>
<dbReference type="PRINTS" id="PR00705">
    <property type="entry name" value="PAPAIN"/>
</dbReference>
<dbReference type="GO" id="GO:0008234">
    <property type="term" value="F:cysteine-type peptidase activity"/>
    <property type="evidence" value="ECO:0007669"/>
    <property type="project" value="UniProtKB-KW"/>
</dbReference>
<evidence type="ECO:0000256" key="5">
    <source>
        <dbReference type="ARBA" id="ARBA00023145"/>
    </source>
</evidence>
<dbReference type="InterPro" id="IPR025660">
    <property type="entry name" value="Pept_his_AS"/>
</dbReference>
<comment type="similarity">
    <text evidence="1">Belongs to the peptidase C1 family.</text>
</comment>
<dbReference type="PROSITE" id="PS00639">
    <property type="entry name" value="THIOL_PROTEASE_HIS"/>
    <property type="match status" value="1"/>
</dbReference>
<dbReference type="InterPro" id="IPR013128">
    <property type="entry name" value="Peptidase_C1A"/>
</dbReference>
<dbReference type="GO" id="GO:0006508">
    <property type="term" value="P:proteolysis"/>
    <property type="evidence" value="ECO:0007669"/>
    <property type="project" value="UniProtKB-KW"/>
</dbReference>
<keyword evidence="10" id="KW-1185">Reference proteome</keyword>
<keyword evidence="4" id="KW-0788">Thiol protease</keyword>
<dbReference type="InterPro" id="IPR013201">
    <property type="entry name" value="Prot_inhib_I29"/>
</dbReference>
<dbReference type="SUPFAM" id="SSF54001">
    <property type="entry name" value="Cysteine proteinases"/>
    <property type="match status" value="1"/>
</dbReference>
<keyword evidence="5" id="KW-0865">Zymogen</keyword>
<evidence type="ECO:0000256" key="4">
    <source>
        <dbReference type="ARBA" id="ARBA00022807"/>
    </source>
</evidence>
<name>A0A9P0GQG5_PHACE</name>
<reference evidence="9" key="2">
    <citation type="submission" date="2022-10" db="EMBL/GenBank/DDBJ databases">
        <authorList>
            <consortium name="ENA_rothamsted_submissions"/>
            <consortium name="culmorum"/>
            <person name="King R."/>
        </authorList>
    </citation>
    <scope>NUCLEOTIDE SEQUENCE</scope>
</reference>